<dbReference type="RefSeq" id="WP_052139547.1">
    <property type="nucleotide sequence ID" value="NZ_CP006905.1"/>
</dbReference>
<evidence type="ECO:0000313" key="3">
    <source>
        <dbReference type="Proteomes" id="UP000030635"/>
    </source>
</evidence>
<reference evidence="2 3" key="1">
    <citation type="journal article" date="2015" name="Infect. Genet. Evol.">
        <title>Genomic sequences of six botulinum neurotoxin-producing strains representing three clostridial species illustrate the mobility and diversity of botulinum neurotoxin genes.</title>
        <authorList>
            <person name="Smith T.J."/>
            <person name="Hill K.K."/>
            <person name="Xie G."/>
            <person name="Foley B.T."/>
            <person name="Williamson C.H."/>
            <person name="Foster J.T."/>
            <person name="Johnson S.L."/>
            <person name="Chertkov O."/>
            <person name="Teshima H."/>
            <person name="Gibbons H.S."/>
            <person name="Johnsky L.A."/>
            <person name="Karavis M.A."/>
            <person name="Smith L.A."/>
        </authorList>
    </citation>
    <scope>NUCLEOTIDE SEQUENCE [LARGE SCALE GENOMIC DNA]</scope>
    <source>
        <strain evidence="2">Sullivan</strain>
    </source>
</reference>
<evidence type="ECO:0000313" key="2">
    <source>
        <dbReference type="EMBL" id="AIY82974.1"/>
    </source>
</evidence>
<proteinExistence type="predicted"/>
<evidence type="ECO:0000259" key="1">
    <source>
        <dbReference type="Pfam" id="PF01471"/>
    </source>
</evidence>
<keyword evidence="3" id="KW-1185">Reference proteome</keyword>
<accession>A0A0A7FTL3</accession>
<dbReference type="STRING" id="1561.NPD11_646"/>
<dbReference type="Gene3D" id="1.10.101.10">
    <property type="entry name" value="PGBD-like superfamily/PGBD"/>
    <property type="match status" value="1"/>
</dbReference>
<gene>
    <name evidence="2" type="ORF">U729_2376</name>
</gene>
<dbReference type="Pfam" id="PF01471">
    <property type="entry name" value="PG_binding_1"/>
    <property type="match status" value="1"/>
</dbReference>
<dbReference type="AlphaFoldDB" id="A0A0A7FTL3"/>
<name>A0A0A7FTL3_9CLOT</name>
<dbReference type="Proteomes" id="UP000030635">
    <property type="component" value="Chromosome"/>
</dbReference>
<dbReference type="InterPro" id="IPR036366">
    <property type="entry name" value="PGBDSf"/>
</dbReference>
<organism evidence="2 3">
    <name type="scientific">Clostridium baratii str. Sullivan</name>
    <dbReference type="NCBI Taxonomy" id="1415775"/>
    <lineage>
        <taxon>Bacteria</taxon>
        <taxon>Bacillati</taxon>
        <taxon>Bacillota</taxon>
        <taxon>Clostridia</taxon>
        <taxon>Eubacteriales</taxon>
        <taxon>Clostridiaceae</taxon>
        <taxon>Clostridium</taxon>
    </lineage>
</organism>
<sequence>MISKSDNHMKEFDISKCYTMEKTPLWRLSISGEIVKELQEELNKEFKGTLSVDGYFGKDTLNLCPVIKESSKGKLVEIIQRRLIYFAYTYMKFGSDGVFLDETLKAVEDFQKKKGLIVSGVIDKDTWIALFKK</sequence>
<dbReference type="InterPro" id="IPR036365">
    <property type="entry name" value="PGBD-like_sf"/>
</dbReference>
<protein>
    <submittedName>
        <fullName evidence="2">Putative peptidoglycan binding domain protein</fullName>
    </submittedName>
</protein>
<dbReference type="OrthoDB" id="9800780at2"/>
<dbReference type="KEGG" id="cbv:U729_2376"/>
<feature type="domain" description="Peptidoglycan binding-like" evidence="1">
    <location>
        <begin position="73"/>
        <end position="130"/>
    </location>
</feature>
<dbReference type="EMBL" id="CP006905">
    <property type="protein sequence ID" value="AIY82974.1"/>
    <property type="molecule type" value="Genomic_DNA"/>
</dbReference>
<dbReference type="HOGENOM" id="CLU_1902999_0_0_9"/>
<dbReference type="InterPro" id="IPR002477">
    <property type="entry name" value="Peptidoglycan-bd-like"/>
</dbReference>
<dbReference type="SUPFAM" id="SSF47090">
    <property type="entry name" value="PGBD-like"/>
    <property type="match status" value="1"/>
</dbReference>